<dbReference type="PANTHER" id="PTHR33371">
    <property type="entry name" value="INTERMEMBRANE PHOSPHOLIPID TRANSPORT SYSTEM BINDING PROTEIN MLAD-RELATED"/>
    <property type="match status" value="1"/>
</dbReference>
<dbReference type="PANTHER" id="PTHR33371:SF16">
    <property type="entry name" value="MCE-FAMILY PROTEIN MCE3F"/>
    <property type="match status" value="1"/>
</dbReference>
<sequence length="319" mass="33521">MSAKTYLSIVGMVAIAVSSAVYLDRIGLETGVLDDVKSASMPLPDSNGLVVGSRVLLRGVPVGHITAVHSDVDKVAIEWNYDREYEIPVESRYRVDNLSALGESYLAVSPVRSSGPYLADDAAVPAADVVVPTTFKELSERLTKMLEQVEPQRVREIFRTIDVALPEDSWVLADLSRAGELLASELTNESGNLTTLLTKIQPLLQQTGSVPGDLAAAAPNLPAFGSGFRDVLGGVYFAASFGPLKDGIEVGAAPLIDQLQAFLDKTSGDLQTLGVDLLPGVRAGAAAMSTVNVGQVLDAALASTASGDAITVHLRPPGR</sequence>
<dbReference type="Pfam" id="PF02470">
    <property type="entry name" value="MlaD"/>
    <property type="match status" value="1"/>
</dbReference>
<evidence type="ECO:0000259" key="1">
    <source>
        <dbReference type="Pfam" id="PF02470"/>
    </source>
</evidence>
<protein>
    <recommendedName>
        <fullName evidence="1">Mce/MlaD domain-containing protein</fullName>
    </recommendedName>
</protein>
<reference evidence="3" key="1">
    <citation type="journal article" date="2019" name="Int. J. Syst. Evol. Microbiol.">
        <title>The Global Catalogue of Microorganisms (GCM) 10K type strain sequencing project: providing services to taxonomists for standard genome sequencing and annotation.</title>
        <authorList>
            <consortium name="The Broad Institute Genomics Platform"/>
            <consortium name="The Broad Institute Genome Sequencing Center for Infectious Disease"/>
            <person name="Wu L."/>
            <person name="Ma J."/>
        </authorList>
    </citation>
    <scope>NUCLEOTIDE SEQUENCE [LARGE SCALE GENOMIC DNA]</scope>
    <source>
        <strain evidence="3">JCM 18298</strain>
    </source>
</reference>
<proteinExistence type="predicted"/>
<dbReference type="InterPro" id="IPR052336">
    <property type="entry name" value="MlaD_Phospholipid_Transporter"/>
</dbReference>
<dbReference type="InterPro" id="IPR003399">
    <property type="entry name" value="Mce/MlaD"/>
</dbReference>
<keyword evidence="3" id="KW-1185">Reference proteome</keyword>
<dbReference type="EMBL" id="BAABJM010000006">
    <property type="protein sequence ID" value="GAA5065131.1"/>
    <property type="molecule type" value="Genomic_DNA"/>
</dbReference>
<organism evidence="2 3">
    <name type="scientific">Nocardia callitridis</name>
    <dbReference type="NCBI Taxonomy" id="648753"/>
    <lineage>
        <taxon>Bacteria</taxon>
        <taxon>Bacillati</taxon>
        <taxon>Actinomycetota</taxon>
        <taxon>Actinomycetes</taxon>
        <taxon>Mycobacteriales</taxon>
        <taxon>Nocardiaceae</taxon>
        <taxon>Nocardia</taxon>
    </lineage>
</organism>
<dbReference type="RefSeq" id="WP_345498601.1">
    <property type="nucleotide sequence ID" value="NZ_BAABJM010000006.1"/>
</dbReference>
<gene>
    <name evidence="2" type="ORF">GCM10023318_51890</name>
</gene>
<name>A0ABP9KSU0_9NOCA</name>
<accession>A0ABP9KSU0</accession>
<dbReference type="Proteomes" id="UP001500603">
    <property type="component" value="Unassembled WGS sequence"/>
</dbReference>
<comment type="caution">
    <text evidence="2">The sequence shown here is derived from an EMBL/GenBank/DDBJ whole genome shotgun (WGS) entry which is preliminary data.</text>
</comment>
<feature type="domain" description="Mce/MlaD" evidence="1">
    <location>
        <begin position="43"/>
        <end position="110"/>
    </location>
</feature>
<evidence type="ECO:0000313" key="2">
    <source>
        <dbReference type="EMBL" id="GAA5065131.1"/>
    </source>
</evidence>
<evidence type="ECO:0000313" key="3">
    <source>
        <dbReference type="Proteomes" id="UP001500603"/>
    </source>
</evidence>